<dbReference type="SUPFAM" id="SSF53335">
    <property type="entry name" value="S-adenosyl-L-methionine-dependent methyltransferases"/>
    <property type="match status" value="1"/>
</dbReference>
<proteinExistence type="inferred from homology"/>
<evidence type="ECO:0000313" key="5">
    <source>
        <dbReference type="Proteomes" id="UP000552700"/>
    </source>
</evidence>
<dbReference type="InterPro" id="IPR000682">
    <property type="entry name" value="PCMT"/>
</dbReference>
<dbReference type="GO" id="GO:0004719">
    <property type="term" value="F:protein-L-isoaspartate (D-aspartate) O-methyltransferase activity"/>
    <property type="evidence" value="ECO:0007669"/>
    <property type="project" value="InterPro"/>
</dbReference>
<organism evidence="4 5">
    <name type="scientific">Sphingobium subterraneum</name>
    <dbReference type="NCBI Taxonomy" id="627688"/>
    <lineage>
        <taxon>Bacteria</taxon>
        <taxon>Pseudomonadati</taxon>
        <taxon>Pseudomonadota</taxon>
        <taxon>Alphaproteobacteria</taxon>
        <taxon>Sphingomonadales</taxon>
        <taxon>Sphingomonadaceae</taxon>
        <taxon>Sphingobium</taxon>
    </lineage>
</organism>
<evidence type="ECO:0000313" key="4">
    <source>
        <dbReference type="EMBL" id="MBB6122517.1"/>
    </source>
</evidence>
<keyword evidence="4" id="KW-0808">Transferase</keyword>
<accession>A0A841IV15</accession>
<sequence>MGDTDFAAMRSAMVDSQLRTSDVNDPAVIAAMGSVAREDFVPNERRASAYIDRPVSLGNGRALNPPLATGRLLTEAQINPGDKVLLIGGASGYCAAVLAEMGAQVTSVESDTSLGAKARAGVTTISGPLEKGAAKGVPYDVLIIDGAIEEIPAALAAQLADDARICVGIVENNVTRLCVGRKAGGVIGLARRADIDMVVLPGFVRPKAFTF</sequence>
<name>A0A841IV15_9SPHN</name>
<dbReference type="PANTHER" id="PTHR11579">
    <property type="entry name" value="PROTEIN-L-ISOASPARTATE O-METHYLTRANSFERASE"/>
    <property type="match status" value="1"/>
</dbReference>
<dbReference type="RefSeq" id="WP_184076726.1">
    <property type="nucleotide sequence ID" value="NZ_JACIJP010000001.1"/>
</dbReference>
<dbReference type="EMBL" id="JACIJP010000001">
    <property type="protein sequence ID" value="MBB6122517.1"/>
    <property type="molecule type" value="Genomic_DNA"/>
</dbReference>
<evidence type="ECO:0000256" key="1">
    <source>
        <dbReference type="ARBA" id="ARBA00005369"/>
    </source>
</evidence>
<dbReference type="Gene3D" id="3.40.50.150">
    <property type="entry name" value="Vaccinia Virus protein VP39"/>
    <property type="match status" value="1"/>
</dbReference>
<dbReference type="GO" id="GO:0032259">
    <property type="term" value="P:methylation"/>
    <property type="evidence" value="ECO:0007669"/>
    <property type="project" value="UniProtKB-KW"/>
</dbReference>
<comment type="similarity">
    <text evidence="1">Belongs to the methyltransferase superfamily. L-isoaspartyl/D-aspartyl protein methyltransferase family.</text>
</comment>
<protein>
    <recommendedName>
        <fullName evidence="2">Protein-L-isoaspartate O-methyltransferase</fullName>
    </recommendedName>
    <alternativeName>
        <fullName evidence="3">Protein L-isoaspartyl methyltransferase</fullName>
    </alternativeName>
</protein>
<keyword evidence="5" id="KW-1185">Reference proteome</keyword>
<dbReference type="PANTHER" id="PTHR11579:SF18">
    <property type="entry name" value="PROTEIN-L-ISOASPARTATE O-METHYLTRANSFERASE"/>
    <property type="match status" value="1"/>
</dbReference>
<dbReference type="Pfam" id="PF01135">
    <property type="entry name" value="PCMT"/>
    <property type="match status" value="1"/>
</dbReference>
<keyword evidence="4" id="KW-0489">Methyltransferase</keyword>
<dbReference type="GO" id="GO:0005737">
    <property type="term" value="C:cytoplasm"/>
    <property type="evidence" value="ECO:0007669"/>
    <property type="project" value="TreeGrafter"/>
</dbReference>
<dbReference type="Proteomes" id="UP000552700">
    <property type="component" value="Unassembled WGS sequence"/>
</dbReference>
<comment type="caution">
    <text evidence="4">The sequence shown here is derived from an EMBL/GenBank/DDBJ whole genome shotgun (WGS) entry which is preliminary data.</text>
</comment>
<gene>
    <name evidence="4" type="ORF">FHS92_000224</name>
</gene>
<evidence type="ECO:0000256" key="2">
    <source>
        <dbReference type="ARBA" id="ARBA00013346"/>
    </source>
</evidence>
<reference evidence="4 5" key="1">
    <citation type="submission" date="2020-08" db="EMBL/GenBank/DDBJ databases">
        <title>Genomic Encyclopedia of Type Strains, Phase IV (KMG-IV): sequencing the most valuable type-strain genomes for metagenomic binning, comparative biology and taxonomic classification.</title>
        <authorList>
            <person name="Goeker M."/>
        </authorList>
    </citation>
    <scope>NUCLEOTIDE SEQUENCE [LARGE SCALE GENOMIC DNA]</scope>
    <source>
        <strain evidence="4 5">DSM 102255</strain>
    </source>
</reference>
<dbReference type="InterPro" id="IPR029063">
    <property type="entry name" value="SAM-dependent_MTases_sf"/>
</dbReference>
<evidence type="ECO:0000256" key="3">
    <source>
        <dbReference type="ARBA" id="ARBA00030757"/>
    </source>
</evidence>
<dbReference type="AlphaFoldDB" id="A0A841IV15"/>